<evidence type="ECO:0000256" key="3">
    <source>
        <dbReference type="ARBA" id="ARBA00004370"/>
    </source>
</evidence>
<dbReference type="GO" id="GO:0005783">
    <property type="term" value="C:endoplasmic reticulum"/>
    <property type="evidence" value="ECO:0007669"/>
    <property type="project" value="UniProtKB-SubCell"/>
</dbReference>
<proteinExistence type="predicted"/>
<accession>A0A1L7XCQ8</accession>
<dbReference type="PANTHER" id="PTHR48182">
    <property type="entry name" value="PROTEIN SERAC1"/>
    <property type="match status" value="1"/>
</dbReference>
<evidence type="ECO:0000256" key="5">
    <source>
        <dbReference type="ARBA" id="ARBA00023128"/>
    </source>
</evidence>
<keyword evidence="6" id="KW-0472">Membrane</keyword>
<keyword evidence="4" id="KW-0256">Endoplasmic reticulum</keyword>
<organism evidence="7 8">
    <name type="scientific">Phialocephala subalpina</name>
    <dbReference type="NCBI Taxonomy" id="576137"/>
    <lineage>
        <taxon>Eukaryota</taxon>
        <taxon>Fungi</taxon>
        <taxon>Dikarya</taxon>
        <taxon>Ascomycota</taxon>
        <taxon>Pezizomycotina</taxon>
        <taxon>Leotiomycetes</taxon>
        <taxon>Helotiales</taxon>
        <taxon>Mollisiaceae</taxon>
        <taxon>Phialocephala</taxon>
        <taxon>Phialocephala fortinii species complex</taxon>
    </lineage>
</organism>
<evidence type="ECO:0000256" key="2">
    <source>
        <dbReference type="ARBA" id="ARBA00004240"/>
    </source>
</evidence>
<dbReference type="AlphaFoldDB" id="A0A1L7XCQ8"/>
<evidence type="ECO:0000313" key="7">
    <source>
        <dbReference type="EMBL" id="CZR62802.1"/>
    </source>
</evidence>
<keyword evidence="8" id="KW-1185">Reference proteome</keyword>
<sequence>MASWTHESSSGEDTLWLKDLLPHRIPNARVMTFSYMATIIGNASVGGIRDNARALLGLLTDEREDNEDRKRPIVFLGHSLGGIIIKQTSWTSLALYLTAGQALRIANNEANFSDIARCTKGILFFGTPHRGATAAKWLSLVTDIAATAYDKPRSAFVDVLEPNSQDLMDVSEDFRSIATRYALITFVEQDIFDNIGSVIVEKHSAVMELAHEEVMMLSGNHLSLCKFTAGDKRFDAVCRRIKRAARGPQCQGNFDQVGEFHGSFDGRDFRLSTR</sequence>
<evidence type="ECO:0000313" key="8">
    <source>
        <dbReference type="Proteomes" id="UP000184330"/>
    </source>
</evidence>
<reference evidence="7 8" key="1">
    <citation type="submission" date="2016-03" db="EMBL/GenBank/DDBJ databases">
        <authorList>
            <person name="Ploux O."/>
        </authorList>
    </citation>
    <scope>NUCLEOTIDE SEQUENCE [LARGE SCALE GENOMIC DNA]</scope>
    <source>
        <strain evidence="7 8">UAMH 11012</strain>
    </source>
</reference>
<dbReference type="Gene3D" id="3.40.50.1820">
    <property type="entry name" value="alpha/beta hydrolase"/>
    <property type="match status" value="1"/>
</dbReference>
<dbReference type="EMBL" id="FJOG01000022">
    <property type="protein sequence ID" value="CZR62802.1"/>
    <property type="molecule type" value="Genomic_DNA"/>
</dbReference>
<dbReference type="OrthoDB" id="427518at2759"/>
<dbReference type="InterPro" id="IPR052374">
    <property type="entry name" value="SERAC1"/>
</dbReference>
<evidence type="ECO:0000256" key="4">
    <source>
        <dbReference type="ARBA" id="ARBA00022824"/>
    </source>
</evidence>
<dbReference type="PANTHER" id="PTHR48182:SF2">
    <property type="entry name" value="PROTEIN SERAC1"/>
    <property type="match status" value="1"/>
</dbReference>
<gene>
    <name evidence="7" type="ORF">PAC_12699</name>
</gene>
<dbReference type="GO" id="GO:0016020">
    <property type="term" value="C:membrane"/>
    <property type="evidence" value="ECO:0007669"/>
    <property type="project" value="UniProtKB-SubCell"/>
</dbReference>
<keyword evidence="5" id="KW-0496">Mitochondrion</keyword>
<name>A0A1L7XCQ8_9HELO</name>
<dbReference type="GO" id="GO:0005739">
    <property type="term" value="C:mitochondrion"/>
    <property type="evidence" value="ECO:0007669"/>
    <property type="project" value="UniProtKB-SubCell"/>
</dbReference>
<dbReference type="SUPFAM" id="SSF53474">
    <property type="entry name" value="alpha/beta-Hydrolases"/>
    <property type="match status" value="1"/>
</dbReference>
<dbReference type="InterPro" id="IPR029058">
    <property type="entry name" value="AB_hydrolase_fold"/>
</dbReference>
<protein>
    <recommendedName>
        <fullName evidence="9">DUF676 domain-containing protein</fullName>
    </recommendedName>
</protein>
<dbReference type="Proteomes" id="UP000184330">
    <property type="component" value="Unassembled WGS sequence"/>
</dbReference>
<evidence type="ECO:0008006" key="9">
    <source>
        <dbReference type="Google" id="ProtNLM"/>
    </source>
</evidence>
<evidence type="ECO:0000256" key="6">
    <source>
        <dbReference type="ARBA" id="ARBA00023136"/>
    </source>
</evidence>
<comment type="subcellular location">
    <subcellularLocation>
        <location evidence="2">Endoplasmic reticulum</location>
    </subcellularLocation>
    <subcellularLocation>
        <location evidence="3">Membrane</location>
    </subcellularLocation>
    <subcellularLocation>
        <location evidence="1">Mitochondrion</location>
    </subcellularLocation>
</comment>
<evidence type="ECO:0000256" key="1">
    <source>
        <dbReference type="ARBA" id="ARBA00004173"/>
    </source>
</evidence>